<keyword evidence="2" id="KW-1185">Reference proteome</keyword>
<dbReference type="EMBL" id="JAHWXP010000004">
    <property type="protein sequence ID" value="MBY8338051.1"/>
    <property type="molecule type" value="Genomic_DNA"/>
</dbReference>
<accession>A0ABS7PGF4</accession>
<sequence length="48" mass="5690">MQIADSTRLLATVPCEPRYDRLETIIRHALTWEEKHSTLDREDHRKTG</sequence>
<evidence type="ECO:0000313" key="1">
    <source>
        <dbReference type="EMBL" id="MBY8338051.1"/>
    </source>
</evidence>
<comment type="caution">
    <text evidence="1">The sequence shown here is derived from an EMBL/GenBank/DDBJ whole genome shotgun (WGS) entry which is preliminary data.</text>
</comment>
<dbReference type="RefSeq" id="WP_222825576.1">
    <property type="nucleotide sequence ID" value="NZ_JAHWXP010000004.1"/>
</dbReference>
<protein>
    <submittedName>
        <fullName evidence="1">Uncharacterized protein</fullName>
    </submittedName>
</protein>
<evidence type="ECO:0000313" key="2">
    <source>
        <dbReference type="Proteomes" id="UP000759298"/>
    </source>
</evidence>
<dbReference type="Proteomes" id="UP000759298">
    <property type="component" value="Unassembled WGS sequence"/>
</dbReference>
<reference evidence="1 2" key="1">
    <citation type="submission" date="2021-07" db="EMBL/GenBank/DDBJ databases">
        <title>Alteriqipengyuania abyssalis NZ-12B nov, sp.nov isolated from deep sea sponge in pacific ocean.</title>
        <authorList>
            <person name="Tareen S."/>
            <person name="Wink J."/>
        </authorList>
    </citation>
    <scope>NUCLEOTIDE SEQUENCE [LARGE SCALE GENOMIC DNA]</scope>
    <source>
        <strain evidence="1 2">NZ-12B</strain>
    </source>
</reference>
<gene>
    <name evidence="1" type="ORF">KYN89_13455</name>
</gene>
<proteinExistence type="predicted"/>
<name>A0ABS7PGF4_9SPHN</name>
<organism evidence="1 2">
    <name type="scientific">Alteriqipengyuania abyssalis</name>
    <dbReference type="NCBI Taxonomy" id="2860200"/>
    <lineage>
        <taxon>Bacteria</taxon>
        <taxon>Pseudomonadati</taxon>
        <taxon>Pseudomonadota</taxon>
        <taxon>Alphaproteobacteria</taxon>
        <taxon>Sphingomonadales</taxon>
        <taxon>Erythrobacteraceae</taxon>
        <taxon>Alteriqipengyuania</taxon>
    </lineage>
</organism>